<evidence type="ECO:0000256" key="1">
    <source>
        <dbReference type="ARBA" id="ARBA00022596"/>
    </source>
</evidence>
<name>D6YZR2_DESAT</name>
<organism evidence="3 4">
    <name type="scientific">Desulfurivibrio alkaliphilus (strain DSM 19089 / UNIQEM U267 / AHT2)</name>
    <dbReference type="NCBI Taxonomy" id="589865"/>
    <lineage>
        <taxon>Bacteria</taxon>
        <taxon>Pseudomonadati</taxon>
        <taxon>Thermodesulfobacteriota</taxon>
        <taxon>Desulfobulbia</taxon>
        <taxon>Desulfobulbales</taxon>
        <taxon>Desulfobulbaceae</taxon>
        <taxon>Desulfurivibrio</taxon>
    </lineage>
</organism>
<dbReference type="PANTHER" id="PTHR36566">
    <property type="entry name" value="NICKEL INSERTION PROTEIN-RELATED"/>
    <property type="match status" value="1"/>
</dbReference>
<dbReference type="OrthoDB" id="9765625at2"/>
<sequence length="407" mass="43764">MTGNIAYLDCFSGVAGDMLLAALLDAGLPRAYLDEQLAGLGLRGYRLEFTRVQRGALQSGRLQVVQDDTAVQPRRDWQSIRALLEGARLDAGVRDHALAVFAALAAAEGKVHGQPPEKVHFHEVGAIDSLVDIVGVAAGLHYFGLERLVCSPLPLARGWVESSHGPLPLPAPATLELLREVPVYGLDLEMELVTPTGAAVIKALADDFGPPPPMSIEQVGYGAGGRERPDGKPNLLRLLLGRSEPVAEAQAVEVIETQLDDWAAEGFPHLCDRLFSLGALDVSLTPLLMKKGRPGYLLRVLGEPAAAPALKECLLSETTAIGLRFHRQQRQTLPRQTGVVTTPWGEIAVKKVKAPGGERLYPEYESCRAAALRHKVPLLQVHTLVAAMPPEQCRPCPAPGQEEKPNG</sequence>
<dbReference type="GO" id="GO:0016151">
    <property type="term" value="F:nickel cation binding"/>
    <property type="evidence" value="ECO:0007669"/>
    <property type="project" value="UniProtKB-UniRule"/>
</dbReference>
<accession>D6YZR2</accession>
<dbReference type="InterPro" id="IPR002822">
    <property type="entry name" value="Ni_insertion"/>
</dbReference>
<dbReference type="Gene3D" id="3.30.70.1380">
    <property type="entry name" value="Transcriptional regulatory protein pf0864 domain like"/>
    <property type="match status" value="1"/>
</dbReference>
<evidence type="ECO:0000313" key="4">
    <source>
        <dbReference type="Proteomes" id="UP000001508"/>
    </source>
</evidence>
<dbReference type="PANTHER" id="PTHR36566:SF1">
    <property type="entry name" value="PYRIDINIUM-3,5-BISTHIOCARBOXYLIC ACID MONONUCLEOTIDE NICKEL INSERTION PROTEIN"/>
    <property type="match status" value="1"/>
</dbReference>
<dbReference type="KEGG" id="dak:DaAHT2_0363"/>
<dbReference type="HAMAP" id="MF_01074">
    <property type="entry name" value="LarC"/>
    <property type="match status" value="1"/>
</dbReference>
<protein>
    <recommendedName>
        <fullName evidence="2">Putative nickel insertion protein</fullName>
    </recommendedName>
</protein>
<dbReference type="GO" id="GO:0016829">
    <property type="term" value="F:lyase activity"/>
    <property type="evidence" value="ECO:0007669"/>
    <property type="project" value="UniProtKB-UniRule"/>
</dbReference>
<proteinExistence type="inferred from homology"/>
<dbReference type="Proteomes" id="UP000001508">
    <property type="component" value="Chromosome"/>
</dbReference>
<dbReference type="HOGENOM" id="CLU_028523_2_1_7"/>
<dbReference type="STRING" id="589865.DaAHT2_0363"/>
<dbReference type="NCBIfam" id="TIGR00299">
    <property type="entry name" value="nickel pincer cofactor biosynthesis protein LarC"/>
    <property type="match status" value="1"/>
</dbReference>
<dbReference type="RefSeq" id="WP_013162600.1">
    <property type="nucleotide sequence ID" value="NC_014216.1"/>
</dbReference>
<dbReference type="Pfam" id="PF01969">
    <property type="entry name" value="Ni_insertion"/>
    <property type="match status" value="1"/>
</dbReference>
<gene>
    <name evidence="3" type="ordered locus">DaAHT2_0363</name>
</gene>
<comment type="similarity">
    <text evidence="2">Belongs to the LarC family.</text>
</comment>
<dbReference type="eggNOG" id="COG1641">
    <property type="taxonomic scope" value="Bacteria"/>
</dbReference>
<keyword evidence="4" id="KW-1185">Reference proteome</keyword>
<reference evidence="4" key="1">
    <citation type="submission" date="2010-02" db="EMBL/GenBank/DDBJ databases">
        <title>Complete sequence of Desulfurivibrio alkaliphilus AHT2.</title>
        <authorList>
            <consortium name="US DOE Joint Genome Institute"/>
            <person name="Pitluck S."/>
            <person name="Chertkov O."/>
            <person name="Detter J.C."/>
            <person name="Han C."/>
            <person name="Tapia R."/>
            <person name="Larimer F."/>
            <person name="Land M."/>
            <person name="Hauser L."/>
            <person name="Kyrpides N."/>
            <person name="Mikhailova N."/>
            <person name="Sorokin D.Y."/>
            <person name="Muyzer G."/>
            <person name="Woyke T."/>
        </authorList>
    </citation>
    <scope>NUCLEOTIDE SEQUENCE [LARGE SCALE GENOMIC DNA]</scope>
    <source>
        <strain evidence="4">DSM 19089 / UNIQEM U267 / AHT2</strain>
    </source>
</reference>
<dbReference type="InParanoid" id="D6YZR2"/>
<evidence type="ECO:0000313" key="3">
    <source>
        <dbReference type="EMBL" id="ADH85069.1"/>
    </source>
</evidence>
<evidence type="ECO:0000256" key="2">
    <source>
        <dbReference type="HAMAP-Rule" id="MF_01074"/>
    </source>
</evidence>
<dbReference type="EMBL" id="CP001940">
    <property type="protein sequence ID" value="ADH85069.1"/>
    <property type="molecule type" value="Genomic_DNA"/>
</dbReference>
<keyword evidence="1 2" id="KW-0533">Nickel</keyword>
<keyword evidence="2" id="KW-0456">Lyase</keyword>
<dbReference type="AlphaFoldDB" id="D6YZR2"/>